<feature type="region of interest" description="Disordered" evidence="2">
    <location>
        <begin position="118"/>
        <end position="155"/>
    </location>
</feature>
<feature type="coiled-coil region" evidence="1">
    <location>
        <begin position="228"/>
        <end position="276"/>
    </location>
</feature>
<dbReference type="Proteomes" id="UP001605036">
    <property type="component" value="Unassembled WGS sequence"/>
</dbReference>
<evidence type="ECO:0000313" key="3">
    <source>
        <dbReference type="EMBL" id="KAL2644471.1"/>
    </source>
</evidence>
<organism evidence="3 4">
    <name type="scientific">Riccia fluitans</name>
    <dbReference type="NCBI Taxonomy" id="41844"/>
    <lineage>
        <taxon>Eukaryota</taxon>
        <taxon>Viridiplantae</taxon>
        <taxon>Streptophyta</taxon>
        <taxon>Embryophyta</taxon>
        <taxon>Marchantiophyta</taxon>
        <taxon>Marchantiopsida</taxon>
        <taxon>Marchantiidae</taxon>
        <taxon>Marchantiales</taxon>
        <taxon>Ricciaceae</taxon>
        <taxon>Riccia</taxon>
    </lineage>
</organism>
<keyword evidence="1" id="KW-0175">Coiled coil</keyword>
<keyword evidence="4" id="KW-1185">Reference proteome</keyword>
<evidence type="ECO:0000256" key="1">
    <source>
        <dbReference type="SAM" id="Coils"/>
    </source>
</evidence>
<proteinExistence type="predicted"/>
<feature type="compositionally biased region" description="Polar residues" evidence="2">
    <location>
        <begin position="217"/>
        <end position="226"/>
    </location>
</feature>
<feature type="region of interest" description="Disordered" evidence="2">
    <location>
        <begin position="32"/>
        <end position="71"/>
    </location>
</feature>
<gene>
    <name evidence="3" type="ORF">R1flu_012058</name>
</gene>
<sequence>MARSKKKVRRQSTEVFDFDLVAIAMEAAEEVTRAAIDPTVPNSQEATTGDISPTADPTQPADNTRGVGPNNIQQEDEDLQLIPPNGIPGSVALGINFNCDVFKHGFLMRDVAWRSERPRKTVRSNPSKKSDVPLLPNVGAKAPTPQKGKEKMAMQPENAFEDEVRKELYELKEAITMSRQEVEAIARSQKETTTHLGQSFVGPSNHMEGTNVRRGQPATSLQTKSASMAEYRNTVARMLEECERAVERNTSLEEELVIAQRKIDELEQRMDMEEEAHPDELSPAREGHVSRNVVDVAIENAERRLVLMTVHKALSEWRVDNLLPGTSFITGHRLLASDVDRAGVETSYLSICNDFKLVAASHRSPQFFYEHLKSIFDSYVNPDNNPDVQPLVKGLDAEDFGVDAFLGTNMGGRKEEMTPDFLDGLFVHDVRRLESEIENIRGEPQRVTRAITRLRLNYEQDVLTPPTVEENVTDSTVVPTVGCSIDLIADEAVDEPCSPPDHQIISVPHQLDQYSCGIHVIQMLAGAEMKRLGLDQCWRVDKLA</sequence>
<comment type="caution">
    <text evidence="3">The sequence shown here is derived from an EMBL/GenBank/DDBJ whole genome shotgun (WGS) entry which is preliminary data.</text>
</comment>
<evidence type="ECO:0000313" key="4">
    <source>
        <dbReference type="Proteomes" id="UP001605036"/>
    </source>
</evidence>
<dbReference type="EMBL" id="JBHFFA010000002">
    <property type="protein sequence ID" value="KAL2644471.1"/>
    <property type="molecule type" value="Genomic_DNA"/>
</dbReference>
<reference evidence="3 4" key="1">
    <citation type="submission" date="2024-09" db="EMBL/GenBank/DDBJ databases">
        <title>Chromosome-scale assembly of Riccia fluitans.</title>
        <authorList>
            <person name="Paukszto L."/>
            <person name="Sawicki J."/>
            <person name="Karawczyk K."/>
            <person name="Piernik-Szablinska J."/>
            <person name="Szczecinska M."/>
            <person name="Mazdziarz M."/>
        </authorList>
    </citation>
    <scope>NUCLEOTIDE SEQUENCE [LARGE SCALE GENOMIC DNA]</scope>
    <source>
        <strain evidence="3">Rf_01</strain>
        <tissue evidence="3">Aerial parts of the thallus</tissue>
    </source>
</reference>
<dbReference type="AlphaFoldDB" id="A0ABD1Z9K2"/>
<evidence type="ECO:0000256" key="2">
    <source>
        <dbReference type="SAM" id="MobiDB-lite"/>
    </source>
</evidence>
<name>A0ABD1Z9K2_9MARC</name>
<feature type="region of interest" description="Disordered" evidence="2">
    <location>
        <begin position="194"/>
        <end position="226"/>
    </location>
</feature>
<accession>A0ABD1Z9K2</accession>
<evidence type="ECO:0008006" key="5">
    <source>
        <dbReference type="Google" id="ProtNLM"/>
    </source>
</evidence>
<protein>
    <recommendedName>
        <fullName evidence="5">Ubiquitin-like protease family profile domain-containing protein</fullName>
    </recommendedName>
</protein>
<feature type="compositionally biased region" description="Polar residues" evidence="2">
    <location>
        <begin position="40"/>
        <end position="62"/>
    </location>
</feature>